<accession>A0AAD5SBM6</accession>
<dbReference type="Proteomes" id="UP001212841">
    <property type="component" value="Unassembled WGS sequence"/>
</dbReference>
<feature type="compositionally biased region" description="Low complexity" evidence="1">
    <location>
        <begin position="42"/>
        <end position="101"/>
    </location>
</feature>
<comment type="caution">
    <text evidence="2">The sequence shown here is derived from an EMBL/GenBank/DDBJ whole genome shotgun (WGS) entry which is preliminary data.</text>
</comment>
<dbReference type="Gene3D" id="3.60.130.30">
    <property type="match status" value="1"/>
</dbReference>
<organism evidence="2 3">
    <name type="scientific">Rhizophlyctis rosea</name>
    <dbReference type="NCBI Taxonomy" id="64517"/>
    <lineage>
        <taxon>Eukaryota</taxon>
        <taxon>Fungi</taxon>
        <taxon>Fungi incertae sedis</taxon>
        <taxon>Chytridiomycota</taxon>
        <taxon>Chytridiomycota incertae sedis</taxon>
        <taxon>Chytridiomycetes</taxon>
        <taxon>Rhizophlyctidales</taxon>
        <taxon>Rhizophlyctidaceae</taxon>
        <taxon>Rhizophlyctis</taxon>
    </lineage>
</organism>
<feature type="compositionally biased region" description="Basic residues" evidence="1">
    <location>
        <begin position="956"/>
        <end position="979"/>
    </location>
</feature>
<feature type="region of interest" description="Disordered" evidence="1">
    <location>
        <begin position="872"/>
        <end position="993"/>
    </location>
</feature>
<gene>
    <name evidence="2" type="ORF">HK097_007455</name>
</gene>
<evidence type="ECO:0000313" key="2">
    <source>
        <dbReference type="EMBL" id="KAJ3051519.1"/>
    </source>
</evidence>
<feature type="compositionally biased region" description="Low complexity" evidence="1">
    <location>
        <begin position="115"/>
        <end position="136"/>
    </location>
</feature>
<reference evidence="2" key="1">
    <citation type="submission" date="2020-05" db="EMBL/GenBank/DDBJ databases">
        <title>Phylogenomic resolution of chytrid fungi.</title>
        <authorList>
            <person name="Stajich J.E."/>
            <person name="Amses K."/>
            <person name="Simmons R."/>
            <person name="Seto K."/>
            <person name="Myers J."/>
            <person name="Bonds A."/>
            <person name="Quandt C.A."/>
            <person name="Barry K."/>
            <person name="Liu P."/>
            <person name="Grigoriev I."/>
            <person name="Longcore J.E."/>
            <person name="James T.Y."/>
        </authorList>
    </citation>
    <scope>NUCLEOTIDE SEQUENCE</scope>
    <source>
        <strain evidence="2">JEL0318</strain>
    </source>
</reference>
<dbReference type="AlphaFoldDB" id="A0AAD5SBM6"/>
<feature type="compositionally biased region" description="Basic and acidic residues" evidence="1">
    <location>
        <begin position="215"/>
        <end position="228"/>
    </location>
</feature>
<feature type="region of interest" description="Disordered" evidence="1">
    <location>
        <begin position="194"/>
        <end position="228"/>
    </location>
</feature>
<protein>
    <submittedName>
        <fullName evidence="2">Uncharacterized protein</fullName>
    </submittedName>
</protein>
<proteinExistence type="predicted"/>
<feature type="compositionally biased region" description="Acidic residues" evidence="1">
    <location>
        <begin position="1"/>
        <end position="41"/>
    </location>
</feature>
<evidence type="ECO:0000313" key="3">
    <source>
        <dbReference type="Proteomes" id="UP001212841"/>
    </source>
</evidence>
<name>A0AAD5SBM6_9FUNG</name>
<feature type="compositionally biased region" description="Polar residues" evidence="1">
    <location>
        <begin position="900"/>
        <end position="913"/>
    </location>
</feature>
<feature type="compositionally biased region" description="Basic and acidic residues" evidence="1">
    <location>
        <begin position="980"/>
        <end position="993"/>
    </location>
</feature>
<evidence type="ECO:0000256" key="1">
    <source>
        <dbReference type="SAM" id="MobiDB-lite"/>
    </source>
</evidence>
<feature type="compositionally biased region" description="Low complexity" evidence="1">
    <location>
        <begin position="890"/>
        <end position="899"/>
    </location>
</feature>
<keyword evidence="3" id="KW-1185">Reference proteome</keyword>
<sequence>MDWEEEDFEEGAGGNMEEDDFEEGAGGEDDMEIDVYEDVDEQSTGTPNPTTTSVRTTRSQSAAAGSTPAPTTTATSQTTAARITRSQSAATRSTSSTAATPTSPPTSPDTDKAASAKSAPTTAASTAAVAPKAPVPKMRVSWFNMKKADLEKELNEANVTWRLGSTAHDLRQLVRQKRADEKVPVREYPWRQFEDEEGGATIGGAEPQTQNGRRSPHEGHAGEQRPEVISVEQDKVNEVEAEAQKEAAKNAVQDGLAHQLKQIADARKRMRIFWNPLTLFAINRLGTLMEDLAKFIRTMDADLTPTNFKTLLDYEVIDRTWPAYVVHNELIDAGKKNPDGDDIDYILREVARRSELKTIDTINNEEHRELYKKLVVECNADLETKLRPTGSDRMFLYHRLMKNHKNENGILILNYMPHFDGADGAKTFKALSTITRRRVIDILTRMGPEVQEAVATMSQPDDFGIMPPGLLTKLKKILGGNWQNRMEIINSYEKVTEEWFEATMESRRAAAIYRCEDMHVEILKRILRCTIRKAHFALSHAFTVTSPFPVAKDIIIPEDCPDSVVKDKFNPRGGGVGFVADCKLSGPTVVKGSAEIAVRKGADREIWVRKWQASGAMINVPVGGFWEGRPFKHNIRDHLQLTHNVYIILRFDLRKIPLTGSDDSRGPQKPCGHWGVWERSSVLPFASAHTMEDGALGDASRLWMVGVQRGIWYMEGKFHYFNEKLHRMYSVAAQAAGAPFGPWCAAAANFSWATADHLDEKDWKGGYCWVIATGKWTGGNLYFRQLNLEIYMEPGDIVCFKSALLWHKNLHIDKGVRNSIVLYTDDVIMKRMEKAVDEIESEGAPTSMSLKPFRFDDDDSHIWKQLLPVRGSEARAGAGSRPKAKKQKVQQEVQVTNKQNSGKRLNGNVSELNGHTGKESAGPSSEPKQKKQKLASNNQKSIRGSDKQEPKEKFLWQHKKPPKPLPKKKKTCRGSKGSKNRREREEYEKNKDL</sequence>
<dbReference type="EMBL" id="JADGJD010000386">
    <property type="protein sequence ID" value="KAJ3051519.1"/>
    <property type="molecule type" value="Genomic_DNA"/>
</dbReference>
<feature type="region of interest" description="Disordered" evidence="1">
    <location>
        <begin position="1"/>
        <end position="136"/>
    </location>
</feature>
<feature type="compositionally biased region" description="Basic and acidic residues" evidence="1">
    <location>
        <begin position="943"/>
        <end position="955"/>
    </location>
</feature>